<evidence type="ECO:0000256" key="2">
    <source>
        <dbReference type="ARBA" id="ARBA00023242"/>
    </source>
</evidence>
<evidence type="ECO:0000259" key="3">
    <source>
        <dbReference type="SMART" id="SM00906"/>
    </source>
</evidence>
<gene>
    <name evidence="4" type="ORF">BP6252_13653</name>
</gene>
<dbReference type="EMBL" id="PDLM01000018">
    <property type="protein sequence ID" value="RDW58242.1"/>
    <property type="molecule type" value="Genomic_DNA"/>
</dbReference>
<reference evidence="4 5" key="1">
    <citation type="journal article" date="2018" name="IMA Fungus">
        <title>IMA Genome-F 9: Draft genome sequence of Annulohypoxylon stygium, Aspergillus mulundensis, Berkeleyomyces basicola (syn. Thielaviopsis basicola), Ceratocystis smalleyi, two Cercospora beticola strains, Coleophoma cylindrospora, Fusarium fracticaudum, Phialophora cf. hyalina, and Morchella septimelata.</title>
        <authorList>
            <person name="Wingfield B.D."/>
            <person name="Bills G.F."/>
            <person name="Dong Y."/>
            <person name="Huang W."/>
            <person name="Nel W.J."/>
            <person name="Swalarsk-Parry B.S."/>
            <person name="Vaghefi N."/>
            <person name="Wilken P.M."/>
            <person name="An Z."/>
            <person name="de Beer Z.W."/>
            <person name="De Vos L."/>
            <person name="Chen L."/>
            <person name="Duong T.A."/>
            <person name="Gao Y."/>
            <person name="Hammerbacher A."/>
            <person name="Kikkert J.R."/>
            <person name="Li Y."/>
            <person name="Li H."/>
            <person name="Li K."/>
            <person name="Li Q."/>
            <person name="Liu X."/>
            <person name="Ma X."/>
            <person name="Naidoo K."/>
            <person name="Pethybridge S.J."/>
            <person name="Sun J."/>
            <person name="Steenkamp E.T."/>
            <person name="van der Nest M.A."/>
            <person name="van Wyk S."/>
            <person name="Wingfield M.J."/>
            <person name="Xiong C."/>
            <person name="Yue Q."/>
            <person name="Zhang X."/>
        </authorList>
    </citation>
    <scope>NUCLEOTIDE SEQUENCE [LARGE SCALE GENOMIC DNA]</scope>
    <source>
        <strain evidence="4 5">BP6252</strain>
    </source>
</reference>
<dbReference type="Proteomes" id="UP000256645">
    <property type="component" value="Unassembled WGS sequence"/>
</dbReference>
<keyword evidence="5" id="KW-1185">Reference proteome</keyword>
<organism evidence="4 5">
    <name type="scientific">Coleophoma cylindrospora</name>
    <dbReference type="NCBI Taxonomy" id="1849047"/>
    <lineage>
        <taxon>Eukaryota</taxon>
        <taxon>Fungi</taxon>
        <taxon>Dikarya</taxon>
        <taxon>Ascomycota</taxon>
        <taxon>Pezizomycotina</taxon>
        <taxon>Leotiomycetes</taxon>
        <taxon>Helotiales</taxon>
        <taxon>Dermateaceae</taxon>
        <taxon>Coleophoma</taxon>
    </lineage>
</organism>
<evidence type="ECO:0000313" key="4">
    <source>
        <dbReference type="EMBL" id="RDW58242.1"/>
    </source>
</evidence>
<dbReference type="AlphaFoldDB" id="A0A3D8Q8S5"/>
<feature type="domain" description="Xylanolytic transcriptional activator regulatory" evidence="3">
    <location>
        <begin position="240"/>
        <end position="311"/>
    </location>
</feature>
<dbReference type="Pfam" id="PF04082">
    <property type="entry name" value="Fungal_trans"/>
    <property type="match status" value="1"/>
</dbReference>
<dbReference type="GO" id="GO:0005634">
    <property type="term" value="C:nucleus"/>
    <property type="evidence" value="ECO:0007669"/>
    <property type="project" value="UniProtKB-SubCell"/>
</dbReference>
<dbReference type="InterPro" id="IPR050613">
    <property type="entry name" value="Sec_Metabolite_Reg"/>
</dbReference>
<dbReference type="InterPro" id="IPR007219">
    <property type="entry name" value="XnlR_reg_dom"/>
</dbReference>
<protein>
    <recommendedName>
        <fullName evidence="3">Xylanolytic transcriptional activator regulatory domain-containing protein</fullName>
    </recommendedName>
</protein>
<dbReference type="PANTHER" id="PTHR31001">
    <property type="entry name" value="UNCHARACTERIZED TRANSCRIPTIONAL REGULATORY PROTEIN"/>
    <property type="match status" value="1"/>
</dbReference>
<comment type="subcellular location">
    <subcellularLocation>
        <location evidence="1">Nucleus</location>
    </subcellularLocation>
</comment>
<dbReference type="STRING" id="1849047.A0A3D8Q8S5"/>
<dbReference type="OrthoDB" id="424974at2759"/>
<sequence length="612" mass="69122">MLDSRLVRLEELVNQLEAKVPDGSDSSDAVYTKDVVFSNQAIRPTDNIKGLIARDFWQAISQEVSGLRDILEGSDGEEYDQEPEPVVRSIPYNYGSVATLFDQGMRPIDIPELELPTEGIRTMLLRIYQDRVDKVVKVLHLDTTLDAIKRNHADGKNGVQFPAIQALEFAIYFMAICSITDSEANTMMLGDRRSLIQQYRYATETLISIADLFRNPDLAVLQAFVIYLTGLRACRNIEAMWVLTAVAARVAIARGLGPSDSNNWQPHNLEIRRRLWFGIGILDTNAALERGSIPMLHWEEFQRPPLNINDSDLTSTPIIKIPSCEVTDMSFSCMAYEAMVCHKKICSPPVGPGGPFSEWNKKLRIIADFEDSMRQYSWIDESAKPFERFIRFMAEAIALHMQLLLRRPPYKNKNNPVPPWDDFDLMEVITSLLQKSLQQQAEDVYANWTWLEYPKWYILAILLVELCSCKAVDFSDRAYSVAQAAFDQYAPLMSEIDSGMFWRPIAKLMQRVQILRGVAVPAGFHHQSMGGIEEVEFFNTSKAKNILDSSSFSNQAPVANNQMPPAITIDTGSVSINEFARGSENDPVTDDGMAWINWDLFLTDLGGSAYIL</sequence>
<name>A0A3D8Q8S5_9HELO</name>
<dbReference type="GO" id="GO:0006351">
    <property type="term" value="P:DNA-templated transcription"/>
    <property type="evidence" value="ECO:0007669"/>
    <property type="project" value="InterPro"/>
</dbReference>
<proteinExistence type="predicted"/>
<dbReference type="PANTHER" id="PTHR31001:SF77">
    <property type="entry name" value="TRANSCRIPTION FACTOR, PUTATIVE (AFU_ORTHOLOGUE AFUA_3G12940)-RELATED"/>
    <property type="match status" value="1"/>
</dbReference>
<dbReference type="GO" id="GO:0008270">
    <property type="term" value="F:zinc ion binding"/>
    <property type="evidence" value="ECO:0007669"/>
    <property type="project" value="InterPro"/>
</dbReference>
<dbReference type="SMART" id="SM00906">
    <property type="entry name" value="Fungal_trans"/>
    <property type="match status" value="1"/>
</dbReference>
<dbReference type="CDD" id="cd12148">
    <property type="entry name" value="fungal_TF_MHR"/>
    <property type="match status" value="1"/>
</dbReference>
<dbReference type="GO" id="GO:0003677">
    <property type="term" value="F:DNA binding"/>
    <property type="evidence" value="ECO:0007669"/>
    <property type="project" value="InterPro"/>
</dbReference>
<keyword evidence="2" id="KW-0539">Nucleus</keyword>
<accession>A0A3D8Q8S5</accession>
<evidence type="ECO:0000256" key="1">
    <source>
        <dbReference type="ARBA" id="ARBA00004123"/>
    </source>
</evidence>
<comment type="caution">
    <text evidence="4">The sequence shown here is derived from an EMBL/GenBank/DDBJ whole genome shotgun (WGS) entry which is preliminary data.</text>
</comment>
<evidence type="ECO:0000313" key="5">
    <source>
        <dbReference type="Proteomes" id="UP000256645"/>
    </source>
</evidence>